<evidence type="ECO:0000256" key="1">
    <source>
        <dbReference type="PROSITE-ProRule" id="PRU00152"/>
    </source>
</evidence>
<dbReference type="SUPFAM" id="SSF49723">
    <property type="entry name" value="Lipase/lipooxygenase domain (PLAT/LH2 domain)"/>
    <property type="match status" value="1"/>
</dbReference>
<reference evidence="4 5" key="1">
    <citation type="journal article" date="2015" name="Genome Biol. Evol.">
        <title>Comparative Genomics of a Bacterivorous Green Alga Reveals Evolutionary Causalities and Consequences of Phago-Mixotrophic Mode of Nutrition.</title>
        <authorList>
            <person name="Burns J.A."/>
            <person name="Paasch A."/>
            <person name="Narechania A."/>
            <person name="Kim E."/>
        </authorList>
    </citation>
    <scope>NUCLEOTIDE SEQUENCE [LARGE SCALE GENOMIC DNA]</scope>
    <source>
        <strain evidence="4 5">PLY_AMNH</strain>
    </source>
</reference>
<dbReference type="Gene3D" id="2.60.60.20">
    <property type="entry name" value="PLAT/LH2 domain"/>
    <property type="match status" value="1"/>
</dbReference>
<protein>
    <recommendedName>
        <fullName evidence="3">PLAT domain-containing protein</fullName>
    </recommendedName>
</protein>
<evidence type="ECO:0000313" key="4">
    <source>
        <dbReference type="EMBL" id="KAK3279788.1"/>
    </source>
</evidence>
<organism evidence="4 5">
    <name type="scientific">Cymbomonas tetramitiformis</name>
    <dbReference type="NCBI Taxonomy" id="36881"/>
    <lineage>
        <taxon>Eukaryota</taxon>
        <taxon>Viridiplantae</taxon>
        <taxon>Chlorophyta</taxon>
        <taxon>Pyramimonadophyceae</taxon>
        <taxon>Pyramimonadales</taxon>
        <taxon>Pyramimonadaceae</taxon>
        <taxon>Cymbomonas</taxon>
    </lineage>
</organism>
<dbReference type="PANTHER" id="PTHR45901:SF4">
    <property type="entry name" value="PLAT DOMAIN-CONTAINING PROTEIN"/>
    <property type="match status" value="1"/>
</dbReference>
<comment type="caution">
    <text evidence="4">The sequence shown here is derived from an EMBL/GenBank/DDBJ whole genome shotgun (WGS) entry which is preliminary data.</text>
</comment>
<dbReference type="Pfam" id="PF01477">
    <property type="entry name" value="PLAT"/>
    <property type="match status" value="1"/>
</dbReference>
<dbReference type="InterPro" id="IPR052970">
    <property type="entry name" value="Inner_ear_hair_cell_LOXHD"/>
</dbReference>
<feature type="domain" description="PLAT" evidence="3">
    <location>
        <begin position="133"/>
        <end position="261"/>
    </location>
</feature>
<dbReference type="Proteomes" id="UP001190700">
    <property type="component" value="Unassembled WGS sequence"/>
</dbReference>
<comment type="caution">
    <text evidence="1">Lacks conserved residue(s) required for the propagation of feature annotation.</text>
</comment>
<evidence type="ECO:0000313" key="5">
    <source>
        <dbReference type="Proteomes" id="UP001190700"/>
    </source>
</evidence>
<feature type="compositionally biased region" description="Pro residues" evidence="2">
    <location>
        <begin position="793"/>
        <end position="803"/>
    </location>
</feature>
<dbReference type="EMBL" id="LGRX02004671">
    <property type="protein sequence ID" value="KAK3279788.1"/>
    <property type="molecule type" value="Genomic_DNA"/>
</dbReference>
<gene>
    <name evidence="4" type="ORF">CYMTET_12346</name>
</gene>
<accession>A0AAE0GKU1</accession>
<dbReference type="InterPro" id="IPR036392">
    <property type="entry name" value="PLAT/LH2_dom_sf"/>
</dbReference>
<evidence type="ECO:0000256" key="2">
    <source>
        <dbReference type="SAM" id="MobiDB-lite"/>
    </source>
</evidence>
<name>A0AAE0GKU1_9CHLO</name>
<keyword evidence="5" id="KW-1185">Reference proteome</keyword>
<evidence type="ECO:0000259" key="3">
    <source>
        <dbReference type="PROSITE" id="PS50095"/>
    </source>
</evidence>
<dbReference type="PANTHER" id="PTHR45901">
    <property type="entry name" value="PROTEIN CBG12474"/>
    <property type="match status" value="1"/>
</dbReference>
<feature type="region of interest" description="Disordered" evidence="2">
    <location>
        <begin position="618"/>
        <end position="650"/>
    </location>
</feature>
<dbReference type="PROSITE" id="PS50095">
    <property type="entry name" value="PLAT"/>
    <property type="match status" value="1"/>
</dbReference>
<feature type="region of interest" description="Disordered" evidence="2">
    <location>
        <begin position="771"/>
        <end position="803"/>
    </location>
</feature>
<dbReference type="InterPro" id="IPR001024">
    <property type="entry name" value="PLAT/LH2_dom"/>
</dbReference>
<sequence>MAPQPGVYEVKGEAEDDNGTSFPCKGQIQLFGDGSVAGLLNDAPDGCFGGSSLIVDGTWENNEVKFELRDQGQLETYKYEGEFKSAGLFNRTEGTISGEWQLADWPTQLKTQGPDMRGSFEFETLGPNKESRRKYEIRIITGNEQWKKGFRGPGTGEYKVWIQLMGDEGNSLPVQLREENRTTKNAEFHLMNQDDGHHVEVDADIGRLHSVTVGHDVLGEKKGWYLSRVEVRDEAGFYMVFPFERWIDAGLEDKEVLAMMPAKCIASAGGDEALQQELKRERDVRKECEGEVINQFKMNLEETLAILAAQKEAVVRVNEEKQQMCDQFLATQQESVEQQKRIAELEELWSKSSEHAREKKASIAKSRGKQETDALRAELLHRHETEIKTAKMEMKAKLAYELKKEKEELHASWKREKSAMRFKDKREQEEKDSELARQLELEGLSSQEIKQALQLEAEGWQKATFGRQILFKHHELQQRADILSKTIARCLQARAAALMMNPTGEGKERLSQSVADGAQWLGGTDLILGEESDSFPVAADGVEEDLMKLNIDDEGGPVPDYSPASPTGVIASPPLAAVGKGVAKGNEAVVKQRKGVTKRTTTSASHWHPDCACPCPASLDDGGPQQPERWQPAGSTPELRAPGLGVHRRGQYHRPPQVRQLDGAREMEASMSGSMSPAPSIRARAAPSPFPFLPHPTFHISHPYPAIKNRTPPRLLTMDDDILSWHLLCRRMLASPVFPFVPQCARHLDGEPELWSPPKAGLARPMSALDRLQMERSSTSLRPSSAKVGLSCTPPPPGARGWS</sequence>
<dbReference type="AlphaFoldDB" id="A0AAE0GKU1"/>
<proteinExistence type="predicted"/>